<comment type="caution">
    <text evidence="5">The sequence shown here is derived from an EMBL/GenBank/DDBJ whole genome shotgun (WGS) entry which is preliminary data.</text>
</comment>
<dbReference type="PROSITE" id="PS50600">
    <property type="entry name" value="ULP_PROTEASE"/>
    <property type="match status" value="1"/>
</dbReference>
<dbReference type="Gene3D" id="3.40.395.10">
    <property type="entry name" value="Adenoviral Proteinase, Chain A"/>
    <property type="match status" value="1"/>
</dbReference>
<dbReference type="InterPro" id="IPR003653">
    <property type="entry name" value="Peptidase_C48_C"/>
</dbReference>
<dbReference type="AlphaFoldDB" id="A0A2P4XBK3"/>
<gene>
    <name evidence="5" type="ORF">PHPALM_27848</name>
</gene>
<dbReference type="GO" id="GO:0008234">
    <property type="term" value="F:cysteine-type peptidase activity"/>
    <property type="evidence" value="ECO:0007669"/>
    <property type="project" value="InterPro"/>
</dbReference>
<keyword evidence="6" id="KW-1185">Reference proteome</keyword>
<proteinExistence type="inferred from homology"/>
<dbReference type="InterPro" id="IPR038765">
    <property type="entry name" value="Papain-like_cys_pep_sf"/>
</dbReference>
<evidence type="ECO:0000256" key="3">
    <source>
        <dbReference type="ARBA" id="ARBA00022801"/>
    </source>
</evidence>
<dbReference type="SUPFAM" id="SSF54001">
    <property type="entry name" value="Cysteine proteinases"/>
    <property type="match status" value="1"/>
</dbReference>
<dbReference type="PANTHER" id="PTHR31569:SF4">
    <property type="entry name" value="SWIM-TYPE DOMAIN-CONTAINING PROTEIN"/>
    <property type="match status" value="1"/>
</dbReference>
<keyword evidence="2 5" id="KW-0645">Protease</keyword>
<comment type="similarity">
    <text evidence="1">Belongs to the peptidase C48 family.</text>
</comment>
<dbReference type="GO" id="GO:0006508">
    <property type="term" value="P:proteolysis"/>
    <property type="evidence" value="ECO:0007669"/>
    <property type="project" value="UniProtKB-KW"/>
</dbReference>
<keyword evidence="3" id="KW-0378">Hydrolase</keyword>
<name>A0A2P4XBK3_9STRA</name>
<evidence type="ECO:0000256" key="1">
    <source>
        <dbReference type="ARBA" id="ARBA00005234"/>
    </source>
</evidence>
<dbReference type="PANTHER" id="PTHR31569">
    <property type="entry name" value="SWIM-TYPE DOMAIN-CONTAINING PROTEIN"/>
    <property type="match status" value="1"/>
</dbReference>
<accession>A0A2P4XBK3</accession>
<dbReference type="Proteomes" id="UP000237271">
    <property type="component" value="Unassembled WGS sequence"/>
</dbReference>
<sequence>MSVQYDPAAYYLACHDMTGLVLCYSGRTAAVSDSEPERQVPSSSSWVCSPVDVEWHEDWDAFRAYLVEYQATTHQIFRQRTSTSVLKRNREIEALRRPSDCLTTSTHESEDTTRAAQGLAVPTLEDTHVGQSNRLIPASFKNFWIKMVCTHGWQRKSRGKGIRKAFFDKSTGCKANIKAAVVWNSSANAFMVRVTDYIVKHNHTVSKAIFENHASNRKVEDTTLLAFVDELQAAGSKPKLIMQYLRKKTGKSVTLRDVHNIVRNIVALLDENYTYEDAHRVLPALSIRDVPKTKKTIAGLYTTEECNDDVRFVFPERFVVKAQSAMLAFRKKVLAEDESVEDKSAEDNVGVRVPRFGIFHHQDIVAMNRWHTCMGYLAETEAAIDWASNTSFKRVGISDELSDGVSSDLNERENAIKLLLRGGRTTPFGEIPYRSLLTFRENVWMDDNAICHGLALLEREHSNVGVINSLSLRFKEHEVKLRAATAGNPFRSTSDMVLLPLHIDDNHWCGAVFDFRRDSRGITIPDPLQASKSKYYDACETQLKAVFGEMCHLLAIKRETHLRQPDMVSCGATVLMFFECFIKGIKMPAKPSQSLIRFIRLRYMPKCLQ</sequence>
<dbReference type="InterPro" id="IPR052579">
    <property type="entry name" value="Zinc_finger_SWIM"/>
</dbReference>
<dbReference type="OrthoDB" id="124760at2759"/>
<evidence type="ECO:0000313" key="6">
    <source>
        <dbReference type="Proteomes" id="UP000237271"/>
    </source>
</evidence>
<organism evidence="5 6">
    <name type="scientific">Phytophthora palmivora</name>
    <dbReference type="NCBI Taxonomy" id="4796"/>
    <lineage>
        <taxon>Eukaryota</taxon>
        <taxon>Sar</taxon>
        <taxon>Stramenopiles</taxon>
        <taxon>Oomycota</taxon>
        <taxon>Peronosporomycetes</taxon>
        <taxon>Peronosporales</taxon>
        <taxon>Peronosporaceae</taxon>
        <taxon>Phytophthora</taxon>
    </lineage>
</organism>
<dbReference type="Pfam" id="PF02902">
    <property type="entry name" value="Peptidase_C48"/>
    <property type="match status" value="1"/>
</dbReference>
<dbReference type="EMBL" id="NCKW01015481">
    <property type="protein sequence ID" value="POM62931.1"/>
    <property type="molecule type" value="Genomic_DNA"/>
</dbReference>
<feature type="domain" description="Ubiquitin-like protease family profile" evidence="4">
    <location>
        <begin position="429"/>
        <end position="581"/>
    </location>
</feature>
<reference evidence="5 6" key="1">
    <citation type="journal article" date="2017" name="Genome Biol. Evol.">
        <title>Phytophthora megakarya and P. palmivora, closely related causal agents of cacao black pod rot, underwent increases in genome sizes and gene numbers by different mechanisms.</title>
        <authorList>
            <person name="Ali S.S."/>
            <person name="Shao J."/>
            <person name="Lary D.J."/>
            <person name="Kronmiller B."/>
            <person name="Shen D."/>
            <person name="Strem M.D."/>
            <person name="Amoako-Attah I."/>
            <person name="Akrofi A.Y."/>
            <person name="Begoude B.A."/>
            <person name="Ten Hoopen G.M."/>
            <person name="Coulibaly K."/>
            <person name="Kebe B.I."/>
            <person name="Melnick R.L."/>
            <person name="Guiltinan M.J."/>
            <person name="Tyler B.M."/>
            <person name="Meinhardt L.W."/>
            <person name="Bailey B.A."/>
        </authorList>
    </citation>
    <scope>NUCLEOTIDE SEQUENCE [LARGE SCALE GENOMIC DNA]</scope>
    <source>
        <strain evidence="6">sbr112.9</strain>
    </source>
</reference>
<protein>
    <submittedName>
        <fullName evidence="5">Cysteine protease family C48</fullName>
    </submittedName>
</protein>
<evidence type="ECO:0000313" key="5">
    <source>
        <dbReference type="EMBL" id="POM62931.1"/>
    </source>
</evidence>
<evidence type="ECO:0000259" key="4">
    <source>
        <dbReference type="PROSITE" id="PS50600"/>
    </source>
</evidence>
<evidence type="ECO:0000256" key="2">
    <source>
        <dbReference type="ARBA" id="ARBA00022670"/>
    </source>
</evidence>